<sequence>MNLNKTKMKRLIYSLMMVSLVSQGCTEDQIDLTPSLSSELKINFTKWNEISQKESFNRKSDKLKFLKNSDVLVNPANSNLRTEEIESILIETSEINNKNLNAILSLSSNSTSILAITLLEKGNKNPDGMIIHYLDNEEKLKFKSLPKKR</sequence>
<evidence type="ECO:0000313" key="1">
    <source>
        <dbReference type="EMBL" id="PTB97859.1"/>
    </source>
</evidence>
<protein>
    <recommendedName>
        <fullName evidence="3">Lipoprotein</fullName>
    </recommendedName>
</protein>
<evidence type="ECO:0000313" key="2">
    <source>
        <dbReference type="Proteomes" id="UP000240608"/>
    </source>
</evidence>
<dbReference type="Proteomes" id="UP000240608">
    <property type="component" value="Unassembled WGS sequence"/>
</dbReference>
<dbReference type="AlphaFoldDB" id="A0A2T4DVL8"/>
<proteinExistence type="predicted"/>
<gene>
    <name evidence="1" type="ORF">C9994_01115</name>
</gene>
<organism evidence="1 2">
    <name type="scientific">Marivirga lumbricoides</name>
    <dbReference type="NCBI Taxonomy" id="1046115"/>
    <lineage>
        <taxon>Bacteria</taxon>
        <taxon>Pseudomonadati</taxon>
        <taxon>Bacteroidota</taxon>
        <taxon>Cytophagia</taxon>
        <taxon>Cytophagales</taxon>
        <taxon>Marivirgaceae</taxon>
        <taxon>Marivirga</taxon>
    </lineage>
</organism>
<comment type="caution">
    <text evidence="1">The sequence shown here is derived from an EMBL/GenBank/DDBJ whole genome shotgun (WGS) entry which is preliminary data.</text>
</comment>
<name>A0A2T4DVL8_9BACT</name>
<evidence type="ECO:0008006" key="3">
    <source>
        <dbReference type="Google" id="ProtNLM"/>
    </source>
</evidence>
<dbReference type="EMBL" id="PYVU01000004">
    <property type="protein sequence ID" value="PTB97859.1"/>
    <property type="molecule type" value="Genomic_DNA"/>
</dbReference>
<accession>A0A2T4DVL8</accession>
<dbReference type="PROSITE" id="PS51257">
    <property type="entry name" value="PROKAR_LIPOPROTEIN"/>
    <property type="match status" value="1"/>
</dbReference>
<reference evidence="1 2" key="1">
    <citation type="submission" date="2018-03" db="EMBL/GenBank/DDBJ databases">
        <title>Cross-interface Injection: A General Nanoliter Liquid Handling Method Applied to Single Cells Genome Amplification Automated Nanoliter Liquid Handling Applied to Single Cell Multiple Displacement Amplification.</title>
        <authorList>
            <person name="Yun J."/>
            <person name="Xu P."/>
            <person name="Xu J."/>
            <person name="Dai X."/>
            <person name="Wang Y."/>
            <person name="Zheng X."/>
            <person name="Cao C."/>
            <person name="Yi Q."/>
            <person name="Zhu Y."/>
            <person name="Wang L."/>
            <person name="Dong Z."/>
            <person name="Huang Y."/>
            <person name="Huang L."/>
            <person name="Du W."/>
        </authorList>
    </citation>
    <scope>NUCLEOTIDE SEQUENCE [LARGE SCALE GENOMIC DNA]</scope>
    <source>
        <strain evidence="1 2">Z-D1-2</strain>
    </source>
</reference>